<dbReference type="HOGENOM" id="CLU_011906_0_0_1"/>
<dbReference type="EMBL" id="KN837119">
    <property type="protein sequence ID" value="KIJ44139.1"/>
    <property type="molecule type" value="Genomic_DNA"/>
</dbReference>
<dbReference type="SUPFAM" id="SSF48371">
    <property type="entry name" value="ARM repeat"/>
    <property type="match status" value="1"/>
</dbReference>
<dbReference type="Proteomes" id="UP000054279">
    <property type="component" value="Unassembled WGS sequence"/>
</dbReference>
<dbReference type="InterPro" id="IPR045065">
    <property type="entry name" value="XPO1/5"/>
</dbReference>
<dbReference type="InterPro" id="IPR041235">
    <property type="entry name" value="Exp1_repeat_2"/>
</dbReference>
<dbReference type="GO" id="GO:0005634">
    <property type="term" value="C:nucleus"/>
    <property type="evidence" value="ECO:0007669"/>
    <property type="project" value="UniProtKB-SubCell"/>
</dbReference>
<dbReference type="InterPro" id="IPR041123">
    <property type="entry name" value="CRM1_repeat"/>
</dbReference>
<dbReference type="InterPro" id="IPR011989">
    <property type="entry name" value="ARM-like"/>
</dbReference>
<keyword evidence="4" id="KW-0653">Protein transport</keyword>
<evidence type="ECO:0000256" key="3">
    <source>
        <dbReference type="ARBA" id="ARBA00022448"/>
    </source>
</evidence>
<organism evidence="8 9">
    <name type="scientific">Sphaerobolus stellatus (strain SS14)</name>
    <dbReference type="NCBI Taxonomy" id="990650"/>
    <lineage>
        <taxon>Eukaryota</taxon>
        <taxon>Fungi</taxon>
        <taxon>Dikarya</taxon>
        <taxon>Basidiomycota</taxon>
        <taxon>Agaricomycotina</taxon>
        <taxon>Agaricomycetes</taxon>
        <taxon>Phallomycetidae</taxon>
        <taxon>Geastrales</taxon>
        <taxon>Sphaerobolaceae</taxon>
        <taxon>Sphaerobolus</taxon>
    </lineage>
</organism>
<dbReference type="PROSITE" id="PS50166">
    <property type="entry name" value="IMPORTIN_B_NT"/>
    <property type="match status" value="1"/>
</dbReference>
<dbReference type="GO" id="GO:0031267">
    <property type="term" value="F:small GTPase binding"/>
    <property type="evidence" value="ECO:0007669"/>
    <property type="project" value="InterPro"/>
</dbReference>
<dbReference type="InterPro" id="IPR001494">
    <property type="entry name" value="Importin-beta_N"/>
</dbReference>
<keyword evidence="3" id="KW-0813">Transport</keyword>
<dbReference type="Pfam" id="PF03810">
    <property type="entry name" value="IBN_N"/>
    <property type="match status" value="1"/>
</dbReference>
<dbReference type="SMART" id="SM00913">
    <property type="entry name" value="IBN_N"/>
    <property type="match status" value="1"/>
</dbReference>
<dbReference type="Pfam" id="PF18777">
    <property type="entry name" value="CRM1_repeat"/>
    <property type="match status" value="1"/>
</dbReference>
<dbReference type="InterPro" id="IPR013598">
    <property type="entry name" value="Exportin-1/Importin-b-like"/>
</dbReference>
<sequence>MEGILDFSTDLDVGLFDKVVTAFYTGAGAEQQLAQQVLTQFQENSDVWQKVPKVLEESAFPQSKYLGLQILEKLIQTRWKTLPDAQRQGIRNFIVGIIMRIASDEMAVRKEKTYMNKLNLILVQILKQEWPHHWPNFIPELVQSSKTNLTLCENNMIILKLLSEEIFDYSAEQMTQAKVKNLKNQMCGEFSEIFQLCSEVLEKAQKTSLIKATLETLLRFLNWIPLGYIFETTLIDMLLNRFLETPEFRNVTLKCLSEIAAFNVGPEYDPKFVVLFAMVMTSVNRMIPPSTNIAEAYESSGDAGQELVLNLALFLCNFLSNHLRAVETPASRDVLLNAHLYMIKISQVEEREIFKICLEYWLKLVVPLYQEQESLPMGDSGLLMGLNLGGNSGMLGGLNLRKDIYKEVLSNLRLVTVERMVKPEEVLIVENDEGEIVREFMKEIDTIVLYKSMRELLVYLTHLDVQDMENILTEKLQKQVDGSEWSWQNLNTLCWAIGSISGVMSEETEKRFLVTVIRELLGLTEAKRGKDNKAVVASNIMYIVGQYPRFLKAHWKFLKTVVNKLFEFMHETHEGVQDMACDTFIKIAQKCRRHFVIQQSGESEPFVDEILRTLDHITVDLSPQQVHTFYEAVGYMIAAQPNRTTQEKLISKLMELPNNAWDALMAQASSNVDVLSNTDNVKILSNVLKTNVAACSSIGGFYLPQIGRIFLDMLGLYKAVSGITSESVAQQGLVATKTPKVRGLRTIKKEILKLMDTYIRLSKRSEDDSIANFIPPLLDAILGDYNTNVPPARDAEVLNLMVTITEHQKANLIPQVPAILDAVFEPTLNMINQDFTEYPEHRVGFYKMLRQINVYCFPALLTLPPAKFGLFMDSIVWAIKHTMRDIADNGLYICYELIANFSDADAAIANVFFQQYLLSLLQDIFFVLSDSDHKSGFKLQSIVLARLIELVEEDRVQQPLFDAATVTDPAMTNKLFMCQYCVNLLQNAFPHLQPVQVERFVKALTEQYKDLARFKLTLRDFLISLKEFAGDDNAELFLEEKETEAQLRAQSEREAAMRIPGMLKPSQIEDKDEELEG</sequence>
<evidence type="ECO:0000256" key="6">
    <source>
        <dbReference type="SAM" id="MobiDB-lite"/>
    </source>
</evidence>
<dbReference type="GO" id="GO:0005737">
    <property type="term" value="C:cytoplasm"/>
    <property type="evidence" value="ECO:0007669"/>
    <property type="project" value="TreeGrafter"/>
</dbReference>
<comment type="similarity">
    <text evidence="2">Belongs to the exportin family.</text>
</comment>
<evidence type="ECO:0000256" key="2">
    <source>
        <dbReference type="ARBA" id="ARBA00009466"/>
    </source>
</evidence>
<dbReference type="PANTHER" id="PTHR11223:SF2">
    <property type="entry name" value="EXPORTIN-1"/>
    <property type="match status" value="1"/>
</dbReference>
<dbReference type="Gene3D" id="1.25.10.10">
    <property type="entry name" value="Leucine-rich Repeat Variant"/>
    <property type="match status" value="1"/>
</dbReference>
<protein>
    <recommendedName>
        <fullName evidence="7">Importin N-terminal domain-containing protein</fullName>
    </recommendedName>
</protein>
<evidence type="ECO:0000259" key="7">
    <source>
        <dbReference type="PROSITE" id="PS50166"/>
    </source>
</evidence>
<dbReference type="PANTHER" id="PTHR11223">
    <property type="entry name" value="EXPORTIN 1/5"/>
    <property type="match status" value="1"/>
</dbReference>
<dbReference type="InterPro" id="IPR040485">
    <property type="entry name" value="XPO1_repeat_3"/>
</dbReference>
<dbReference type="Pfam" id="PF08389">
    <property type="entry name" value="Xpo1"/>
    <property type="match status" value="1"/>
</dbReference>
<dbReference type="Pfam" id="PF18784">
    <property type="entry name" value="CRM1_repeat_2"/>
    <property type="match status" value="1"/>
</dbReference>
<dbReference type="Pfam" id="PF08767">
    <property type="entry name" value="CRM1_C"/>
    <property type="match status" value="1"/>
</dbReference>
<name>A0A0C9VAX6_SPHS4</name>
<comment type="subcellular location">
    <subcellularLocation>
        <location evidence="1">Nucleus</location>
    </subcellularLocation>
</comment>
<dbReference type="InterPro" id="IPR016024">
    <property type="entry name" value="ARM-type_fold"/>
</dbReference>
<reference evidence="8 9" key="1">
    <citation type="submission" date="2014-06" db="EMBL/GenBank/DDBJ databases">
        <title>Evolutionary Origins and Diversification of the Mycorrhizal Mutualists.</title>
        <authorList>
            <consortium name="DOE Joint Genome Institute"/>
            <consortium name="Mycorrhizal Genomics Consortium"/>
            <person name="Kohler A."/>
            <person name="Kuo A."/>
            <person name="Nagy L.G."/>
            <person name="Floudas D."/>
            <person name="Copeland A."/>
            <person name="Barry K.W."/>
            <person name="Cichocki N."/>
            <person name="Veneault-Fourrey C."/>
            <person name="LaButti K."/>
            <person name="Lindquist E.A."/>
            <person name="Lipzen A."/>
            <person name="Lundell T."/>
            <person name="Morin E."/>
            <person name="Murat C."/>
            <person name="Riley R."/>
            <person name="Ohm R."/>
            <person name="Sun H."/>
            <person name="Tunlid A."/>
            <person name="Henrissat B."/>
            <person name="Grigoriev I.V."/>
            <person name="Hibbett D.S."/>
            <person name="Martin F."/>
        </authorList>
    </citation>
    <scope>NUCLEOTIDE SEQUENCE [LARGE SCALE GENOMIC DNA]</scope>
    <source>
        <strain evidence="8 9">SS14</strain>
    </source>
</reference>
<evidence type="ECO:0000313" key="8">
    <source>
        <dbReference type="EMBL" id="KIJ44139.1"/>
    </source>
</evidence>
<feature type="region of interest" description="Disordered" evidence="6">
    <location>
        <begin position="1049"/>
        <end position="1077"/>
    </location>
</feature>
<keyword evidence="9" id="KW-1185">Reference proteome</keyword>
<feature type="domain" description="Importin N-terminal" evidence="7">
    <location>
        <begin position="34"/>
        <end position="100"/>
    </location>
</feature>
<dbReference type="OrthoDB" id="27218at2759"/>
<evidence type="ECO:0000256" key="4">
    <source>
        <dbReference type="ARBA" id="ARBA00022927"/>
    </source>
</evidence>
<evidence type="ECO:0000313" key="9">
    <source>
        <dbReference type="Proteomes" id="UP000054279"/>
    </source>
</evidence>
<dbReference type="GO" id="GO:0000055">
    <property type="term" value="P:ribosomal large subunit export from nucleus"/>
    <property type="evidence" value="ECO:0007669"/>
    <property type="project" value="TreeGrafter"/>
</dbReference>
<dbReference type="Pfam" id="PF18787">
    <property type="entry name" value="CRM1_repeat_3"/>
    <property type="match status" value="1"/>
</dbReference>
<dbReference type="FunFam" id="1.25.10.10:FF:000022">
    <property type="entry name" value="protein EXPORTIN 1A"/>
    <property type="match status" value="1"/>
</dbReference>
<dbReference type="GO" id="GO:0000056">
    <property type="term" value="P:ribosomal small subunit export from nucleus"/>
    <property type="evidence" value="ECO:0007669"/>
    <property type="project" value="TreeGrafter"/>
</dbReference>
<dbReference type="SMART" id="SM01102">
    <property type="entry name" value="CRM1_C"/>
    <property type="match status" value="1"/>
</dbReference>
<evidence type="ECO:0000256" key="1">
    <source>
        <dbReference type="ARBA" id="ARBA00004123"/>
    </source>
</evidence>
<dbReference type="InterPro" id="IPR014877">
    <property type="entry name" value="XPO1_C_dom"/>
</dbReference>
<dbReference type="GO" id="GO:0006611">
    <property type="term" value="P:protein export from nucleus"/>
    <property type="evidence" value="ECO:0007669"/>
    <property type="project" value="InterPro"/>
</dbReference>
<evidence type="ECO:0000256" key="5">
    <source>
        <dbReference type="ARBA" id="ARBA00023242"/>
    </source>
</evidence>
<keyword evidence="5" id="KW-0539">Nucleus</keyword>
<dbReference type="GO" id="GO:0005049">
    <property type="term" value="F:nuclear export signal receptor activity"/>
    <property type="evidence" value="ECO:0007669"/>
    <property type="project" value="InterPro"/>
</dbReference>
<gene>
    <name evidence="8" type="ORF">M422DRAFT_75456</name>
</gene>
<proteinExistence type="inferred from homology"/>
<accession>A0A0C9VAX6</accession>
<dbReference type="AlphaFoldDB" id="A0A0C9VAX6"/>